<dbReference type="KEGG" id="kme:H0A61_00205"/>
<dbReference type="InterPro" id="IPR011059">
    <property type="entry name" value="Metal-dep_hydrolase_composite"/>
</dbReference>
<accession>A0A8A0RJS6</accession>
<dbReference type="EC" id="3.5.4.2" evidence="1"/>
<dbReference type="SUPFAM" id="SSF51556">
    <property type="entry name" value="Metallo-dependent hydrolases"/>
    <property type="match status" value="1"/>
</dbReference>
<keyword evidence="2" id="KW-1185">Reference proteome</keyword>
<organism evidence="1 2">
    <name type="scientific">Koleobacter methoxysyntrophicus</name>
    <dbReference type="NCBI Taxonomy" id="2751313"/>
    <lineage>
        <taxon>Bacteria</taxon>
        <taxon>Bacillati</taxon>
        <taxon>Bacillota</taxon>
        <taxon>Clostridia</taxon>
        <taxon>Koleobacterales</taxon>
        <taxon>Koleobacteraceae</taxon>
        <taxon>Koleobacter</taxon>
    </lineage>
</organism>
<protein>
    <submittedName>
        <fullName evidence="1">Adenine deaminase</fullName>
        <ecNumber evidence="1">3.5.4.2</ecNumber>
    </submittedName>
</protein>
<sequence>MHTVVRCGILITGDGKTCMKNKALWIKGWKFIDITNYDAVPEKGDLKVISAENDLVAPGAVNYHAHGCTLGPLFPSAALPLSKEEVISNLRRHLSQGTTTVCNVCGFSLAEEIEDLEKEVPVKLHIATAHTRSNIKAAEIADGKGLKAEHRSVSIRDMVEAGAVAVGEIGGGHTLGGGGQDYFYIPRAVKARAGIEISPSQARELKFAVLGRNMNAGTGNVDYGRIEELLNKCGLSGKITVDGVIDLIRRCVLPSVQAALKGYEEAYSAAEEFCIPLILHNSAPSVKKIEEILFKNRGYITVIAAHCNHDTFEVEEAVRWAQRLKELGAVIDLATFDITRKSRQNTGGSPDYFDAMAQSGIADIISTDYNGGWWDGIYEGISRIIKKGYSDICRAVALGTGNVRNAVPLLAKDCGLIKKGFAADFVITEKDDIGKIKRVFVNGITCYENKAKKNPGGLKK</sequence>
<dbReference type="RefSeq" id="WP_206708137.1">
    <property type="nucleotide sequence ID" value="NZ_CP059066.1"/>
</dbReference>
<dbReference type="EMBL" id="CP059066">
    <property type="protein sequence ID" value="QSQ07888.1"/>
    <property type="molecule type" value="Genomic_DNA"/>
</dbReference>
<dbReference type="Gene3D" id="2.30.40.10">
    <property type="entry name" value="Urease, subunit C, domain 1"/>
    <property type="match status" value="2"/>
</dbReference>
<reference evidence="1" key="1">
    <citation type="submission" date="2020-07" db="EMBL/GenBank/DDBJ databases">
        <title>Koleobacter methoxysyntrophicus gen. nov., sp. nov., a novel anaerobic bacterium isolated from deep subsurface oil field and proposal of Koleobacterales ord. nov. in the phylum Firmicutes.</title>
        <authorList>
            <person name="Sakamoto S."/>
            <person name="Tamaki H."/>
        </authorList>
    </citation>
    <scope>NUCLEOTIDE SEQUENCE</scope>
    <source>
        <strain evidence="1">NRmbB1</strain>
    </source>
</reference>
<dbReference type="SUPFAM" id="SSF51338">
    <property type="entry name" value="Composite domain of metallo-dependent hydrolases"/>
    <property type="match status" value="1"/>
</dbReference>
<dbReference type="InterPro" id="IPR032466">
    <property type="entry name" value="Metal_Hydrolase"/>
</dbReference>
<dbReference type="GO" id="GO:0000034">
    <property type="term" value="F:adenine deaminase activity"/>
    <property type="evidence" value="ECO:0007669"/>
    <property type="project" value="UniProtKB-EC"/>
</dbReference>
<dbReference type="AlphaFoldDB" id="A0A8A0RJS6"/>
<evidence type="ECO:0000313" key="1">
    <source>
        <dbReference type="EMBL" id="QSQ07888.1"/>
    </source>
</evidence>
<dbReference type="Gene3D" id="3.20.20.140">
    <property type="entry name" value="Metal-dependent hydrolases"/>
    <property type="match status" value="2"/>
</dbReference>
<name>A0A8A0RJS6_9FIRM</name>
<proteinExistence type="predicted"/>
<evidence type="ECO:0000313" key="2">
    <source>
        <dbReference type="Proteomes" id="UP000662904"/>
    </source>
</evidence>
<gene>
    <name evidence="1" type="primary">ade</name>
    <name evidence="1" type="ORF">H0A61_00205</name>
</gene>
<keyword evidence="1" id="KW-0378">Hydrolase</keyword>
<dbReference type="Proteomes" id="UP000662904">
    <property type="component" value="Chromosome"/>
</dbReference>